<name>A0AAW5RJP7_AERME</name>
<dbReference type="Proteomes" id="UP001208651">
    <property type="component" value="Unassembled WGS sequence"/>
</dbReference>
<proteinExistence type="predicted"/>
<comment type="caution">
    <text evidence="1">The sequence shown here is derived from an EMBL/GenBank/DDBJ whole genome shotgun (WGS) entry which is preliminary data.</text>
</comment>
<evidence type="ECO:0008006" key="3">
    <source>
        <dbReference type="Google" id="ProtNLM"/>
    </source>
</evidence>
<accession>A0AAW5RJP7</accession>
<reference evidence="1" key="1">
    <citation type="submission" date="2022-01" db="EMBL/GenBank/DDBJ databases">
        <title>Comparison of Fish pathogen Aeromonas spp.</title>
        <authorList>
            <person name="Dubey S."/>
            <person name="Sorum H."/>
            <person name="Munangandu H.M."/>
        </authorList>
    </citation>
    <scope>NUCLEOTIDE SEQUENCE</scope>
    <source>
        <strain evidence="1">SD/21-15</strain>
    </source>
</reference>
<sequence length="140" mass="15315">MTEATVIIDALLAKLRSVPSLSPEDRVCDSDPQIDQHTPLPLAHFRELTEVKPERRGREWKRTRNIQVDLYQPASDGRAGRDRLLSEVLAALVPSTAGIPLPGTTLLAISVGTINLEPEEIGSDTLLTSIQFSLTYTASL</sequence>
<evidence type="ECO:0000313" key="2">
    <source>
        <dbReference type="Proteomes" id="UP001208651"/>
    </source>
</evidence>
<dbReference type="EMBL" id="JAJVCY010000002">
    <property type="protein sequence ID" value="MCV3287032.1"/>
    <property type="molecule type" value="Genomic_DNA"/>
</dbReference>
<dbReference type="RefSeq" id="WP_042649248.1">
    <property type="nucleotide sequence ID" value="NZ_CAWMGL010000106.1"/>
</dbReference>
<protein>
    <recommendedName>
        <fullName evidence="3">DUF3168 domain-containing protein</fullName>
    </recommendedName>
</protein>
<dbReference type="AlphaFoldDB" id="A0AAW5RJP7"/>
<gene>
    <name evidence="1" type="ORF">LZT28_02005</name>
</gene>
<organism evidence="1 2">
    <name type="scientific">Aeromonas media</name>
    <dbReference type="NCBI Taxonomy" id="651"/>
    <lineage>
        <taxon>Bacteria</taxon>
        <taxon>Pseudomonadati</taxon>
        <taxon>Pseudomonadota</taxon>
        <taxon>Gammaproteobacteria</taxon>
        <taxon>Aeromonadales</taxon>
        <taxon>Aeromonadaceae</taxon>
        <taxon>Aeromonas</taxon>
    </lineage>
</organism>
<evidence type="ECO:0000313" key="1">
    <source>
        <dbReference type="EMBL" id="MCV3287032.1"/>
    </source>
</evidence>